<dbReference type="InterPro" id="IPR048278">
    <property type="entry name" value="PFN"/>
</dbReference>
<dbReference type="InterPro" id="IPR027310">
    <property type="entry name" value="Profilin_CS"/>
</dbReference>
<organism evidence="10 11">
    <name type="scientific">Malus domestica</name>
    <name type="common">Apple</name>
    <name type="synonym">Pyrus malus</name>
    <dbReference type="NCBI Taxonomy" id="3750"/>
    <lineage>
        <taxon>Eukaryota</taxon>
        <taxon>Viridiplantae</taxon>
        <taxon>Streptophyta</taxon>
        <taxon>Embryophyta</taxon>
        <taxon>Tracheophyta</taxon>
        <taxon>Spermatophyta</taxon>
        <taxon>Magnoliopsida</taxon>
        <taxon>eudicotyledons</taxon>
        <taxon>Gunneridae</taxon>
        <taxon>Pentapetalae</taxon>
        <taxon>rosids</taxon>
        <taxon>fabids</taxon>
        <taxon>Rosales</taxon>
        <taxon>Rosaceae</taxon>
        <taxon>Amygdaloideae</taxon>
        <taxon>Maleae</taxon>
        <taxon>Malus</taxon>
    </lineage>
</organism>
<keyword evidence="11" id="KW-1185">Reference proteome</keyword>
<evidence type="ECO:0000313" key="11">
    <source>
        <dbReference type="Proteomes" id="UP000290289"/>
    </source>
</evidence>
<evidence type="ECO:0000256" key="5">
    <source>
        <dbReference type="ARBA" id="ARBA00023203"/>
    </source>
</evidence>
<dbReference type="STRING" id="3750.A0A498J9W5"/>
<dbReference type="Pfam" id="PF00235">
    <property type="entry name" value="Profilin"/>
    <property type="match status" value="1"/>
</dbReference>
<evidence type="ECO:0000256" key="8">
    <source>
        <dbReference type="RuleBase" id="RU003908"/>
    </source>
</evidence>
<dbReference type="GO" id="GO:0005938">
    <property type="term" value="C:cell cortex"/>
    <property type="evidence" value="ECO:0007669"/>
    <property type="project" value="TreeGrafter"/>
</dbReference>
<comment type="function">
    <text evidence="7">Binds to actin and affects the structure of the cytoskeleton. At high concentrations, profilin prevents the polymerization of actin, whereas it enhances it at low concentrations. By binding to PIP2, it inhibits the formation of IP3 and DG.</text>
</comment>
<evidence type="ECO:0000256" key="2">
    <source>
        <dbReference type="ARBA" id="ARBA00010058"/>
    </source>
</evidence>
<dbReference type="InterPro" id="IPR005455">
    <property type="entry name" value="PFN_euk"/>
</dbReference>
<dbReference type="PROSITE" id="PS00414">
    <property type="entry name" value="PROFILIN"/>
    <property type="match status" value="1"/>
</dbReference>
<comment type="subunit">
    <text evidence="3 8">Occurs in many kinds of cells as a complex with monomeric actin in a 1:1 ratio.</text>
</comment>
<dbReference type="PANTHER" id="PTHR11604">
    <property type="entry name" value="PROFILIN"/>
    <property type="match status" value="1"/>
</dbReference>
<dbReference type="GO" id="GO:0003785">
    <property type="term" value="F:actin monomer binding"/>
    <property type="evidence" value="ECO:0007669"/>
    <property type="project" value="TreeGrafter"/>
</dbReference>
<comment type="subcellular location">
    <subcellularLocation>
        <location evidence="1">Cytoplasm</location>
        <location evidence="1">Cytoskeleton</location>
    </subcellularLocation>
</comment>
<gene>
    <name evidence="10" type="ORF">DVH24_006879</name>
</gene>
<evidence type="ECO:0000256" key="1">
    <source>
        <dbReference type="ARBA" id="ARBA00004245"/>
    </source>
</evidence>
<evidence type="ECO:0000313" key="10">
    <source>
        <dbReference type="EMBL" id="RXH90934.1"/>
    </source>
</evidence>
<proteinExistence type="inferred from homology"/>
<evidence type="ECO:0000256" key="4">
    <source>
        <dbReference type="ARBA" id="ARBA00022490"/>
    </source>
</evidence>
<evidence type="ECO:0000256" key="9">
    <source>
        <dbReference type="RuleBase" id="RU003909"/>
    </source>
</evidence>
<dbReference type="Proteomes" id="UP000290289">
    <property type="component" value="Chromosome 8"/>
</dbReference>
<dbReference type="Gene3D" id="3.30.450.30">
    <property type="entry name" value="Dynein light chain 2a, cytoplasmic"/>
    <property type="match status" value="1"/>
</dbReference>
<dbReference type="EMBL" id="RDQH01000334">
    <property type="protein sequence ID" value="RXH90934.1"/>
    <property type="molecule type" value="Genomic_DNA"/>
</dbReference>
<name>A0A498J9W5_MALDO</name>
<dbReference type="PRINTS" id="PR01640">
    <property type="entry name" value="PROFILINPLNT"/>
</dbReference>
<keyword evidence="6 8" id="KW-0206">Cytoskeleton</keyword>
<comment type="similarity">
    <text evidence="2 9">Belongs to the profilin family.</text>
</comment>
<evidence type="ECO:0000256" key="3">
    <source>
        <dbReference type="ARBA" id="ARBA00011583"/>
    </source>
</evidence>
<keyword evidence="5 9" id="KW-0009">Actin-binding</keyword>
<evidence type="ECO:0000256" key="6">
    <source>
        <dbReference type="ARBA" id="ARBA00023212"/>
    </source>
</evidence>
<keyword evidence="4" id="KW-0963">Cytoplasm</keyword>
<protein>
    <recommendedName>
        <fullName evidence="9">Profilin</fullName>
    </recommendedName>
</protein>
<dbReference type="SUPFAM" id="SSF55770">
    <property type="entry name" value="Profilin (actin-binding protein)"/>
    <property type="match status" value="1"/>
</dbReference>
<dbReference type="GO" id="GO:0005856">
    <property type="term" value="C:cytoskeleton"/>
    <property type="evidence" value="ECO:0007669"/>
    <property type="project" value="UniProtKB-SubCell"/>
</dbReference>
<sequence length="91" mass="9868">MSWQAYVDDHLMCNIDGHHLTAAAILGHDGSFKPEEITAIIKDFVEPRSLAPTRLHLGGTKYVVIQGEGGAVICGKVCYVALLLHHIPIGH</sequence>
<accession>A0A498J9W5</accession>
<dbReference type="SMART" id="SM00392">
    <property type="entry name" value="PROF"/>
    <property type="match status" value="1"/>
</dbReference>
<dbReference type="PANTHER" id="PTHR11604:SF35">
    <property type="entry name" value="PROFILIN-3"/>
    <property type="match status" value="1"/>
</dbReference>
<dbReference type="InterPro" id="IPR036140">
    <property type="entry name" value="PFN_sf"/>
</dbReference>
<evidence type="ECO:0000256" key="7">
    <source>
        <dbReference type="ARBA" id="ARBA00025549"/>
    </source>
</evidence>
<dbReference type="AlphaFoldDB" id="A0A498J9W5"/>
<dbReference type="PRINTS" id="PR00392">
    <property type="entry name" value="PROFILIN"/>
</dbReference>
<comment type="caution">
    <text evidence="10">The sequence shown here is derived from an EMBL/GenBank/DDBJ whole genome shotgun (WGS) entry which is preliminary data.</text>
</comment>
<reference evidence="10 11" key="1">
    <citation type="submission" date="2018-10" db="EMBL/GenBank/DDBJ databases">
        <title>A high-quality apple genome assembly.</title>
        <authorList>
            <person name="Hu J."/>
        </authorList>
    </citation>
    <scope>NUCLEOTIDE SEQUENCE [LARGE SCALE GENOMIC DNA]</scope>
    <source>
        <strain evidence="11">cv. HFTH1</strain>
        <tissue evidence="10">Young leaf</tissue>
    </source>
</reference>